<dbReference type="GO" id="GO:0005634">
    <property type="term" value="C:nucleus"/>
    <property type="evidence" value="ECO:0007669"/>
    <property type="project" value="UniProtKB-SubCell"/>
</dbReference>
<evidence type="ECO:0000256" key="6">
    <source>
        <dbReference type="ARBA" id="ARBA00023242"/>
    </source>
</evidence>
<sequence length="827" mass="91620">MSLQHWAIEAVLRHKTKPTVPGSSHHILLELQTNLVVARDGVLTFNLLLDSCTSSLNSIIDLINNKDASVISKISQLNTLKSLPEFEDSFSRNSSSLSRSRQTTEEPIRMELALEQSEKRFQFSKDTPHEKQQNESIASGKMPAEPLEKTLADILNSINLQDDDSSRSSHVEEPNLDSRAVDMSASRLEVVHEHGLVTKPTPKIDVNREKRALANIAKSFRFQSSPKPTSTVDIGRESPRAIDGLKALTENAPQSLKRTDQDSSEAGLSPVQLISALAPTTSPNANLSFIPITKTINPKGPGAFVDRVNNQSSDTEPDLSFKAISTAIRKSFAGNQSMAHNPQSTIVYKSDRDIVANGSRSLPSEKLRVKNEISSVVLHSNDVLRRTIETSKRTSVFVSLPDREPISFRNTARKSITVKKEHSASSSVSPSNKSNGQMESHSTQEKLKSTELSEAKTLTVFSKNLRSRTNNTSPLSTGKKFSSKENDRSGILIGKPKSRTTTNGSPRRVELPPLRRNIDLNVSPSKRGSPEALKNSPPKKASKSPVVVETHRRLRDYAPTRKTPTTSPRRPPMKLPEKPREITTIRSKSSSINKFLVTKLNPKNPPTFVPPKVSEQKQSPPETSSRSTFSNIPDLQRSPTEKFKTSLVKRSGVTSPLNGVELVSKSYEQTKTDRSPRSLEQNREVKAKTPLENRMSKVVPRRRAIGNAIPLPEAARGKFVRDRPRERALTLVQKTPQRTKTHKLYSSSKSAVKSSPVLTTDGLPDIPSDDEVLRKTKYIKSWAETPEIIRTLNENPPQDPRAIFGEFPVLNINEVFSSVTPSKGVDK</sequence>
<dbReference type="Proteomes" id="UP001338582">
    <property type="component" value="Chromosome 2"/>
</dbReference>
<proteinExistence type="inferred from homology"/>
<dbReference type="EMBL" id="CP138895">
    <property type="protein sequence ID" value="WPK24625.1"/>
    <property type="molecule type" value="Genomic_DNA"/>
</dbReference>
<dbReference type="InterPro" id="IPR005635">
    <property type="entry name" value="Inner_centromere_prot_ARK-bd"/>
</dbReference>
<feature type="compositionally biased region" description="Low complexity" evidence="7">
    <location>
        <begin position="424"/>
        <end position="434"/>
    </location>
</feature>
<keyword evidence="10" id="KW-1185">Reference proteome</keyword>
<dbReference type="GeneID" id="88172969"/>
<protein>
    <recommendedName>
        <fullName evidence="8">Inner centromere protein ARK-binding domain-containing protein</fullName>
    </recommendedName>
</protein>
<reference evidence="9 10" key="1">
    <citation type="submission" date="2023-10" db="EMBL/GenBank/DDBJ databases">
        <title>Draft Genome Sequence of Candida saopaulonensis from a very Premature Infant with Sepsis.</title>
        <authorList>
            <person name="Ning Y."/>
            <person name="Dai R."/>
            <person name="Xiao M."/>
            <person name="Xu Y."/>
            <person name="Yan Q."/>
            <person name="Zhang L."/>
        </authorList>
    </citation>
    <scope>NUCLEOTIDE SEQUENCE [LARGE SCALE GENOMIC DNA]</scope>
    <source>
        <strain evidence="9 10">19XY460</strain>
    </source>
</reference>
<feature type="compositionally biased region" description="Polar residues" evidence="7">
    <location>
        <begin position="616"/>
        <end position="633"/>
    </location>
</feature>
<comment type="subcellular location">
    <subcellularLocation>
        <location evidence="2">Cytoplasm</location>
        <location evidence="2">Cytoskeleton</location>
        <location evidence="2">Spindle</location>
    </subcellularLocation>
    <subcellularLocation>
        <location evidence="1">Nucleus</location>
    </subcellularLocation>
</comment>
<evidence type="ECO:0000313" key="9">
    <source>
        <dbReference type="EMBL" id="WPK24625.1"/>
    </source>
</evidence>
<keyword evidence="6" id="KW-0539">Nucleus</keyword>
<feature type="region of interest" description="Disordered" evidence="7">
    <location>
        <begin position="463"/>
        <end position="640"/>
    </location>
</feature>
<dbReference type="GO" id="GO:0005819">
    <property type="term" value="C:spindle"/>
    <property type="evidence" value="ECO:0007669"/>
    <property type="project" value="UniProtKB-SubCell"/>
</dbReference>
<dbReference type="Pfam" id="PF03941">
    <property type="entry name" value="INCENP_ARK-bind"/>
    <property type="match status" value="1"/>
</dbReference>
<evidence type="ECO:0000256" key="5">
    <source>
        <dbReference type="ARBA" id="ARBA00023212"/>
    </source>
</evidence>
<dbReference type="RefSeq" id="XP_062877008.1">
    <property type="nucleotide sequence ID" value="XM_063020938.1"/>
</dbReference>
<feature type="compositionally biased region" description="Low complexity" evidence="7">
    <location>
        <begin position="536"/>
        <end position="548"/>
    </location>
</feature>
<accession>A0AAX4H7R2</accession>
<name>A0AAX4H7R2_9ASCO</name>
<keyword evidence="5" id="KW-0206">Cytoskeleton</keyword>
<feature type="region of interest" description="Disordered" evidence="7">
    <location>
        <begin position="88"/>
        <end position="108"/>
    </location>
</feature>
<comment type="similarity">
    <text evidence="3">Belongs to the INCENP family.</text>
</comment>
<feature type="region of interest" description="Disordered" evidence="7">
    <location>
        <begin position="411"/>
        <end position="451"/>
    </location>
</feature>
<evidence type="ECO:0000256" key="2">
    <source>
        <dbReference type="ARBA" id="ARBA00004186"/>
    </source>
</evidence>
<feature type="compositionally biased region" description="Basic and acidic residues" evidence="7">
    <location>
        <begin position="549"/>
        <end position="559"/>
    </location>
</feature>
<evidence type="ECO:0000256" key="7">
    <source>
        <dbReference type="SAM" id="MobiDB-lite"/>
    </source>
</evidence>
<evidence type="ECO:0000256" key="1">
    <source>
        <dbReference type="ARBA" id="ARBA00004123"/>
    </source>
</evidence>
<evidence type="ECO:0000256" key="3">
    <source>
        <dbReference type="ARBA" id="ARBA00010042"/>
    </source>
</evidence>
<evidence type="ECO:0000313" key="10">
    <source>
        <dbReference type="Proteomes" id="UP001338582"/>
    </source>
</evidence>
<evidence type="ECO:0000259" key="8">
    <source>
        <dbReference type="Pfam" id="PF03941"/>
    </source>
</evidence>
<keyword evidence="4" id="KW-0963">Cytoplasm</keyword>
<feature type="compositionally biased region" description="Basic and acidic residues" evidence="7">
    <location>
        <begin position="442"/>
        <end position="451"/>
    </location>
</feature>
<evidence type="ECO:0000256" key="4">
    <source>
        <dbReference type="ARBA" id="ARBA00022490"/>
    </source>
</evidence>
<feature type="compositionally biased region" description="Polar residues" evidence="7">
    <location>
        <begin position="463"/>
        <end position="480"/>
    </location>
</feature>
<gene>
    <name evidence="9" type="ORF">PUMCH_001904</name>
</gene>
<feature type="region of interest" description="Disordered" evidence="7">
    <location>
        <begin position="122"/>
        <end position="142"/>
    </location>
</feature>
<feature type="domain" description="Inner centromere protein ARK-binding" evidence="8">
    <location>
        <begin position="765"/>
        <end position="816"/>
    </location>
</feature>
<organism evidence="9 10">
    <name type="scientific">Australozyma saopauloensis</name>
    <dbReference type="NCBI Taxonomy" id="291208"/>
    <lineage>
        <taxon>Eukaryota</taxon>
        <taxon>Fungi</taxon>
        <taxon>Dikarya</taxon>
        <taxon>Ascomycota</taxon>
        <taxon>Saccharomycotina</taxon>
        <taxon>Pichiomycetes</taxon>
        <taxon>Metschnikowiaceae</taxon>
        <taxon>Australozyma</taxon>
    </lineage>
</organism>
<dbReference type="KEGG" id="asau:88172969"/>
<feature type="compositionally biased region" description="Polar residues" evidence="7">
    <location>
        <begin position="584"/>
        <end position="593"/>
    </location>
</feature>
<feature type="compositionally biased region" description="Basic and acidic residues" evidence="7">
    <location>
        <begin position="122"/>
        <end position="133"/>
    </location>
</feature>
<dbReference type="AlphaFoldDB" id="A0AAX4H7R2"/>
<feature type="compositionally biased region" description="Low complexity" evidence="7">
    <location>
        <begin position="91"/>
        <end position="101"/>
    </location>
</feature>